<comment type="similarity">
    <text evidence="2 6">Belongs to the C1D family.</text>
</comment>
<dbReference type="GO" id="GO:0003723">
    <property type="term" value="F:RNA binding"/>
    <property type="evidence" value="ECO:0007669"/>
    <property type="project" value="UniProtKB-UniRule"/>
</dbReference>
<evidence type="ECO:0000313" key="9">
    <source>
        <dbReference type="Proteomes" id="UP001166286"/>
    </source>
</evidence>
<gene>
    <name evidence="8" type="ORF">JMJ35_007727</name>
</gene>
<name>A0AA39QW88_9LECA</name>
<sequence>MDSTDIVSLLEALDDNIDDVEEALSPLLQAALSDTAGRLPILDKAQLYVLVTYAIESILFSYLRLNGVNAREHPVFQELTRVKQYFKKTETAESAGGHPNAKLDKAAAGRFIKHALAGNGKYGLDRAEQQAKGSTATHIRFPGISNIPKPDPESGRESQAASSSSNCESESPETAATPSNLVESTGQGASGNLPTVDKTRKGRKRKKHSTNSDVVPKATNSNSKHKRGNGARKKQKMTELP</sequence>
<evidence type="ECO:0000256" key="5">
    <source>
        <dbReference type="ARBA" id="ARBA00023242"/>
    </source>
</evidence>
<dbReference type="GO" id="GO:0003677">
    <property type="term" value="F:DNA binding"/>
    <property type="evidence" value="ECO:0007669"/>
    <property type="project" value="TreeGrafter"/>
</dbReference>
<comment type="caution">
    <text evidence="8">The sequence shown here is derived from an EMBL/GenBank/DDBJ whole genome shotgun (WGS) entry which is preliminary data.</text>
</comment>
<proteinExistence type="inferred from homology"/>
<dbReference type="GO" id="GO:0005730">
    <property type="term" value="C:nucleolus"/>
    <property type="evidence" value="ECO:0007669"/>
    <property type="project" value="TreeGrafter"/>
</dbReference>
<comment type="function">
    <text evidence="6">Required for exosome-dependent processing of pre-rRNA and small nucleolar RNA (snRNA) precursors. Involved in processing of 35S pre-rRNA at the A0, A1 and A2 sites.</text>
</comment>
<dbReference type="PANTHER" id="PTHR15341:SF3">
    <property type="entry name" value="NUCLEAR NUCLEIC ACID-BINDING PROTEIN C1D"/>
    <property type="match status" value="1"/>
</dbReference>
<comment type="subcellular location">
    <subcellularLocation>
        <location evidence="1 6">Nucleus</location>
    </subcellularLocation>
</comment>
<feature type="region of interest" description="Disordered" evidence="7">
    <location>
        <begin position="126"/>
        <end position="241"/>
    </location>
</feature>
<dbReference type="AlphaFoldDB" id="A0AA39QW88"/>
<evidence type="ECO:0000256" key="1">
    <source>
        <dbReference type="ARBA" id="ARBA00004123"/>
    </source>
</evidence>
<dbReference type="EMBL" id="JAFEKC020000017">
    <property type="protein sequence ID" value="KAK0510333.1"/>
    <property type="molecule type" value="Genomic_DNA"/>
</dbReference>
<feature type="compositionally biased region" description="Basic residues" evidence="7">
    <location>
        <begin position="200"/>
        <end position="209"/>
    </location>
</feature>
<organism evidence="8 9">
    <name type="scientific">Cladonia borealis</name>
    <dbReference type="NCBI Taxonomy" id="184061"/>
    <lineage>
        <taxon>Eukaryota</taxon>
        <taxon>Fungi</taxon>
        <taxon>Dikarya</taxon>
        <taxon>Ascomycota</taxon>
        <taxon>Pezizomycotina</taxon>
        <taxon>Lecanoromycetes</taxon>
        <taxon>OSLEUM clade</taxon>
        <taxon>Lecanoromycetidae</taxon>
        <taxon>Lecanorales</taxon>
        <taxon>Lecanorineae</taxon>
        <taxon>Cladoniaceae</taxon>
        <taxon>Cladonia</taxon>
    </lineage>
</organism>
<reference evidence="8" key="1">
    <citation type="submission" date="2023-03" db="EMBL/GenBank/DDBJ databases">
        <title>Complete genome of Cladonia borealis.</title>
        <authorList>
            <person name="Park H."/>
        </authorList>
    </citation>
    <scope>NUCLEOTIDE SEQUENCE</scope>
    <source>
        <strain evidence="8">ANT050790</strain>
    </source>
</reference>
<protein>
    <recommendedName>
        <fullName evidence="6">Exosome complex protein</fullName>
    </recommendedName>
</protein>
<keyword evidence="3 6" id="KW-0698">rRNA processing</keyword>
<keyword evidence="9" id="KW-1185">Reference proteome</keyword>
<dbReference type="Proteomes" id="UP001166286">
    <property type="component" value="Unassembled WGS sequence"/>
</dbReference>
<evidence type="ECO:0000256" key="4">
    <source>
        <dbReference type="ARBA" id="ARBA00022884"/>
    </source>
</evidence>
<evidence type="ECO:0000313" key="8">
    <source>
        <dbReference type="EMBL" id="KAK0510333.1"/>
    </source>
</evidence>
<dbReference type="InterPro" id="IPR011082">
    <property type="entry name" value="Exosome-assoc_fac/DNA_repair"/>
</dbReference>
<evidence type="ECO:0000256" key="2">
    <source>
        <dbReference type="ARBA" id="ARBA00009154"/>
    </source>
</evidence>
<feature type="compositionally biased region" description="Low complexity" evidence="7">
    <location>
        <begin position="157"/>
        <end position="173"/>
    </location>
</feature>
<dbReference type="Pfam" id="PF04000">
    <property type="entry name" value="Sas10_Utp3"/>
    <property type="match status" value="1"/>
</dbReference>
<dbReference type="PANTHER" id="PTHR15341">
    <property type="entry name" value="SUN-COR STEROID HORMONE RECEPTOR CO-REPRESSOR"/>
    <property type="match status" value="1"/>
</dbReference>
<keyword evidence="5 6" id="KW-0539">Nucleus</keyword>
<evidence type="ECO:0000256" key="6">
    <source>
        <dbReference type="RuleBase" id="RU368003"/>
    </source>
</evidence>
<dbReference type="GO" id="GO:0000178">
    <property type="term" value="C:exosome (RNase complex)"/>
    <property type="evidence" value="ECO:0007669"/>
    <property type="project" value="TreeGrafter"/>
</dbReference>
<accession>A0AA39QW88</accession>
<evidence type="ECO:0000256" key="3">
    <source>
        <dbReference type="ARBA" id="ARBA00022552"/>
    </source>
</evidence>
<dbReference type="InterPro" id="IPR007146">
    <property type="entry name" value="Sas10/Utp3/C1D"/>
</dbReference>
<dbReference type="GO" id="GO:0010468">
    <property type="term" value="P:regulation of gene expression"/>
    <property type="evidence" value="ECO:0007669"/>
    <property type="project" value="TreeGrafter"/>
</dbReference>
<evidence type="ECO:0000256" key="7">
    <source>
        <dbReference type="SAM" id="MobiDB-lite"/>
    </source>
</evidence>
<dbReference type="GO" id="GO:0000460">
    <property type="term" value="P:maturation of 5.8S rRNA"/>
    <property type="evidence" value="ECO:0007669"/>
    <property type="project" value="TreeGrafter"/>
</dbReference>
<keyword evidence="4 6" id="KW-0694">RNA-binding</keyword>
<feature type="compositionally biased region" description="Basic residues" evidence="7">
    <location>
        <begin position="223"/>
        <end position="235"/>
    </location>
</feature>
<feature type="compositionally biased region" description="Polar residues" evidence="7">
    <location>
        <begin position="174"/>
        <end position="193"/>
    </location>
</feature>